<gene>
    <name evidence="1" type="ORF">GAY12_16245</name>
</gene>
<protein>
    <submittedName>
        <fullName evidence="1">Uncharacterized protein</fullName>
    </submittedName>
</protein>
<evidence type="ECO:0000313" key="1">
    <source>
        <dbReference type="EMBL" id="KAB6632613.1"/>
    </source>
</evidence>
<organism evidence="1 2">
    <name type="scientific">Phocaeicola vulgatus</name>
    <name type="common">Bacteroides vulgatus</name>
    <dbReference type="NCBI Taxonomy" id="821"/>
    <lineage>
        <taxon>Bacteria</taxon>
        <taxon>Pseudomonadati</taxon>
        <taxon>Bacteroidota</taxon>
        <taxon>Bacteroidia</taxon>
        <taxon>Bacteroidales</taxon>
        <taxon>Bacteroidaceae</taxon>
        <taxon>Phocaeicola</taxon>
    </lineage>
</organism>
<name>A0A6I1ARU9_PHOVU</name>
<dbReference type="AlphaFoldDB" id="A0A6I1ARU9"/>
<accession>A0A6I1ARU9</accession>
<dbReference type="Proteomes" id="UP000462015">
    <property type="component" value="Unassembled WGS sequence"/>
</dbReference>
<evidence type="ECO:0000313" key="2">
    <source>
        <dbReference type="Proteomes" id="UP000462015"/>
    </source>
</evidence>
<proteinExistence type="predicted"/>
<dbReference type="RefSeq" id="WP_117874050.1">
    <property type="nucleotide sequence ID" value="NZ_JADNKE010000043.1"/>
</dbReference>
<comment type="caution">
    <text evidence="1">The sequence shown here is derived from an EMBL/GenBank/DDBJ whole genome shotgun (WGS) entry which is preliminary data.</text>
</comment>
<reference evidence="1 2" key="1">
    <citation type="journal article" date="2019" name="Nat. Med.">
        <title>A library of human gut bacterial isolates paired with longitudinal multiomics data enables mechanistic microbiome research.</title>
        <authorList>
            <person name="Poyet M."/>
            <person name="Groussin M."/>
            <person name="Gibbons S.M."/>
            <person name="Avila-Pacheco J."/>
            <person name="Jiang X."/>
            <person name="Kearney S.M."/>
            <person name="Perrotta A.R."/>
            <person name="Berdy B."/>
            <person name="Zhao S."/>
            <person name="Lieberman T.D."/>
            <person name="Swanson P.K."/>
            <person name="Smith M."/>
            <person name="Roesemann S."/>
            <person name="Alexander J.E."/>
            <person name="Rich S.A."/>
            <person name="Livny J."/>
            <person name="Vlamakis H."/>
            <person name="Clish C."/>
            <person name="Bullock K."/>
            <person name="Deik A."/>
            <person name="Scott J."/>
            <person name="Pierce K.A."/>
            <person name="Xavier R.J."/>
            <person name="Alm E.J."/>
        </authorList>
    </citation>
    <scope>NUCLEOTIDE SEQUENCE [LARGE SCALE GENOMIC DNA]</scope>
    <source>
        <strain evidence="1 2">BIOML-A98</strain>
    </source>
</reference>
<dbReference type="EMBL" id="WDAL01000034">
    <property type="protein sequence ID" value="KAB6632613.1"/>
    <property type="molecule type" value="Genomic_DNA"/>
</dbReference>
<sequence>MEKYEIEERLHKVFKNSLDMKAQWIFKIQSTILMVSSTIFAVMVSLANVSNGSLCNRVLLASAILLNSVCILFASISLFENRAMSNALSRISYNKIVEYRMGILGIDSSSSKQYVERKPIFAFCEKASYVSFLLFVLALTACAIYKICYT</sequence>